<feature type="compositionally biased region" description="Basic and acidic residues" evidence="1">
    <location>
        <begin position="115"/>
        <end position="149"/>
    </location>
</feature>
<dbReference type="Proteomes" id="UP000580654">
    <property type="component" value="Unassembled WGS sequence"/>
</dbReference>
<feature type="signal peptide" evidence="2">
    <location>
        <begin position="1"/>
        <end position="25"/>
    </location>
</feature>
<accession>A0A840Y4M8</accession>
<evidence type="ECO:0000313" key="4">
    <source>
        <dbReference type="Proteomes" id="UP000580654"/>
    </source>
</evidence>
<name>A0A840Y4M8_9PROT</name>
<comment type="caution">
    <text evidence="3">The sequence shown here is derived from an EMBL/GenBank/DDBJ whole genome shotgun (WGS) entry which is preliminary data.</text>
</comment>
<evidence type="ECO:0000256" key="1">
    <source>
        <dbReference type="SAM" id="MobiDB-lite"/>
    </source>
</evidence>
<protein>
    <submittedName>
        <fullName evidence="3">Uncharacterized protein</fullName>
    </submittedName>
</protein>
<feature type="chain" id="PRO_5032690268" evidence="2">
    <location>
        <begin position="26"/>
        <end position="171"/>
    </location>
</feature>
<reference evidence="3 4" key="1">
    <citation type="submission" date="2020-08" db="EMBL/GenBank/DDBJ databases">
        <title>Genomic Encyclopedia of Type Strains, Phase IV (KMG-IV): sequencing the most valuable type-strain genomes for metagenomic binning, comparative biology and taxonomic classification.</title>
        <authorList>
            <person name="Goeker M."/>
        </authorList>
    </citation>
    <scope>NUCLEOTIDE SEQUENCE [LARGE SCALE GENOMIC DNA]</scope>
    <source>
        <strain evidence="3 4">DSM 25622</strain>
    </source>
</reference>
<feature type="compositionally biased region" description="Low complexity" evidence="1">
    <location>
        <begin position="95"/>
        <end position="114"/>
    </location>
</feature>
<evidence type="ECO:0000256" key="2">
    <source>
        <dbReference type="SAM" id="SignalP"/>
    </source>
</evidence>
<evidence type="ECO:0000313" key="3">
    <source>
        <dbReference type="EMBL" id="MBB5695116.1"/>
    </source>
</evidence>
<proteinExistence type="predicted"/>
<keyword evidence="2" id="KW-0732">Signal</keyword>
<feature type="compositionally biased region" description="Basic residues" evidence="1">
    <location>
        <begin position="85"/>
        <end position="94"/>
    </location>
</feature>
<dbReference type="EMBL" id="JACIJD010000014">
    <property type="protein sequence ID" value="MBB5695116.1"/>
    <property type="molecule type" value="Genomic_DNA"/>
</dbReference>
<sequence>MSKPRIRAGLLGLGLIGLTALPAAAQSWPSDSGPIGDYLGSSLRQFDRLSPPPIESLGRGERPVPDMAVTDLPGSTAYASPVPAKPRRAARAAPRRAASPAAPRRPQAAVASQPRQDREAELARELADRDRRIRELESQIGAERGRFAEPARGNGPYRDYNPAGAPTVTPR</sequence>
<dbReference type="RefSeq" id="WP_184520322.1">
    <property type="nucleotide sequence ID" value="NZ_JACIJD010000014.1"/>
</dbReference>
<keyword evidence="4" id="KW-1185">Reference proteome</keyword>
<organism evidence="3 4">
    <name type="scientific">Muricoccus pecuniae</name>
    <dbReference type="NCBI Taxonomy" id="693023"/>
    <lineage>
        <taxon>Bacteria</taxon>
        <taxon>Pseudomonadati</taxon>
        <taxon>Pseudomonadota</taxon>
        <taxon>Alphaproteobacteria</taxon>
        <taxon>Acetobacterales</taxon>
        <taxon>Roseomonadaceae</taxon>
        <taxon>Muricoccus</taxon>
    </lineage>
</organism>
<gene>
    <name evidence="3" type="ORF">FHS87_003170</name>
</gene>
<dbReference type="AlphaFoldDB" id="A0A840Y4M8"/>
<feature type="region of interest" description="Disordered" evidence="1">
    <location>
        <begin position="25"/>
        <end position="171"/>
    </location>
</feature>